<dbReference type="EMBL" id="JAJAGO010000016">
    <property type="protein sequence ID" value="MCT2593902.1"/>
    <property type="molecule type" value="Genomic_DNA"/>
</dbReference>
<feature type="transmembrane region" description="Helical" evidence="1">
    <location>
        <begin position="6"/>
        <end position="27"/>
    </location>
</feature>
<sequence>MQDALSQWLIAGVVVTLAFFLLVAYLVRVLRANPRLPTVIVALGVFVGALPAILYALYHASQAVG</sequence>
<reference evidence="2 3" key="1">
    <citation type="submission" date="2021-10" db="EMBL/GenBank/DDBJ databases">
        <title>Streptomyces gossypii sp. nov., isolated from soil collected from cotton field.</title>
        <authorList>
            <person name="Ge X."/>
            <person name="Chen X."/>
            <person name="Liu W."/>
        </authorList>
    </citation>
    <scope>NUCLEOTIDE SEQUENCE [LARGE SCALE GENOMIC DNA]</scope>
    <source>
        <strain evidence="2 3">N2-109</strain>
    </source>
</reference>
<evidence type="ECO:0008006" key="4">
    <source>
        <dbReference type="Google" id="ProtNLM"/>
    </source>
</evidence>
<evidence type="ECO:0000313" key="3">
    <source>
        <dbReference type="Proteomes" id="UP001156389"/>
    </source>
</evidence>
<name>A0ABT2K156_9ACTN</name>
<proteinExistence type="predicted"/>
<keyword evidence="1" id="KW-0472">Membrane</keyword>
<protein>
    <recommendedName>
        <fullName evidence="4">Cardiolipin synthase N-terminal domain-containing protein</fullName>
    </recommendedName>
</protein>
<accession>A0ABT2K156</accession>
<dbReference type="Proteomes" id="UP001156389">
    <property type="component" value="Unassembled WGS sequence"/>
</dbReference>
<comment type="caution">
    <text evidence="2">The sequence shown here is derived from an EMBL/GenBank/DDBJ whole genome shotgun (WGS) entry which is preliminary data.</text>
</comment>
<evidence type="ECO:0000313" key="2">
    <source>
        <dbReference type="EMBL" id="MCT2593902.1"/>
    </source>
</evidence>
<keyword evidence="1" id="KW-0812">Transmembrane</keyword>
<organism evidence="2 3">
    <name type="scientific">Streptomyces gossypii</name>
    <dbReference type="NCBI Taxonomy" id="2883101"/>
    <lineage>
        <taxon>Bacteria</taxon>
        <taxon>Bacillati</taxon>
        <taxon>Actinomycetota</taxon>
        <taxon>Actinomycetes</taxon>
        <taxon>Kitasatosporales</taxon>
        <taxon>Streptomycetaceae</taxon>
        <taxon>Streptomyces</taxon>
    </lineage>
</organism>
<keyword evidence="1" id="KW-1133">Transmembrane helix</keyword>
<dbReference type="RefSeq" id="WP_260221191.1">
    <property type="nucleotide sequence ID" value="NZ_JAJAGO010000016.1"/>
</dbReference>
<keyword evidence="3" id="KW-1185">Reference proteome</keyword>
<gene>
    <name evidence="2" type="ORF">LHJ74_29020</name>
</gene>
<feature type="transmembrane region" description="Helical" evidence="1">
    <location>
        <begin position="39"/>
        <end position="58"/>
    </location>
</feature>
<evidence type="ECO:0000256" key="1">
    <source>
        <dbReference type="SAM" id="Phobius"/>
    </source>
</evidence>